<evidence type="ECO:0000256" key="1">
    <source>
        <dbReference type="SAM" id="Coils"/>
    </source>
</evidence>
<dbReference type="Proteomes" id="UP000244896">
    <property type="component" value="Chromosome"/>
</dbReference>
<gene>
    <name evidence="2" type="ORF">CKA38_12830</name>
</gene>
<sequence>MEPVYGGIELLYDYLKQKAVKEKLSISELHKKILREYYDREAHNLAKEINPLRANAIRLRKEFEASKAKCQQLGKLAGATLAEIARIEGLIAKKKSKWFSSKKYKAKIANYENTLNDLKTLLEKQKTRIGNFVQQEAFASNPQKSIPEIKASISIGLLSDLASPGQREMTRKFQNTEGPALQKAFARYGNYLKTMRAWASEADEMELDDEVENVENIQDLVDVTVEQGGSVIIKNATAIFDTEKKELRIHKFKLLGLYAENPLGILQTTVKVSAKPKDASSGRFAKRTMKVAGLKTNQLRLKE</sequence>
<dbReference type="KEGG" id="elut:CKA38_12830"/>
<dbReference type="AlphaFoldDB" id="A0A2U8E4Z7"/>
<keyword evidence="1" id="KW-0175">Coiled coil</keyword>
<proteinExistence type="predicted"/>
<protein>
    <submittedName>
        <fullName evidence="2">Uncharacterized protein</fullName>
    </submittedName>
</protein>
<name>A0A2U8E4Z7_9BACT</name>
<organism evidence="2 3">
    <name type="scientific">Ereboglobus luteus</name>
    <dbReference type="NCBI Taxonomy" id="1796921"/>
    <lineage>
        <taxon>Bacteria</taxon>
        <taxon>Pseudomonadati</taxon>
        <taxon>Verrucomicrobiota</taxon>
        <taxon>Opitutia</taxon>
        <taxon>Opitutales</taxon>
        <taxon>Opitutaceae</taxon>
        <taxon>Ereboglobus</taxon>
    </lineage>
</organism>
<feature type="coiled-coil region" evidence="1">
    <location>
        <begin position="101"/>
        <end position="128"/>
    </location>
</feature>
<evidence type="ECO:0000313" key="2">
    <source>
        <dbReference type="EMBL" id="AWI10018.1"/>
    </source>
</evidence>
<reference evidence="2 3" key="1">
    <citation type="journal article" date="2018" name="Syst. Appl. Microbiol.">
        <title>Ereboglobus luteus gen. nov. sp. nov. from cockroach guts, and new insights into the oxygen relationship of the genera Opitutus and Didymococcus (Verrucomicrobia: Opitutaceae).</title>
        <authorList>
            <person name="Tegtmeier D."/>
            <person name="Belitz A."/>
            <person name="Radek R."/>
            <person name="Heimerl T."/>
            <person name="Brune A."/>
        </authorList>
    </citation>
    <scope>NUCLEOTIDE SEQUENCE [LARGE SCALE GENOMIC DNA]</scope>
    <source>
        <strain evidence="2 3">Ho45</strain>
    </source>
</reference>
<evidence type="ECO:0000313" key="3">
    <source>
        <dbReference type="Proteomes" id="UP000244896"/>
    </source>
</evidence>
<accession>A0A2U8E4Z7</accession>
<dbReference type="EMBL" id="CP023004">
    <property type="protein sequence ID" value="AWI10018.1"/>
    <property type="molecule type" value="Genomic_DNA"/>
</dbReference>
<keyword evidence="3" id="KW-1185">Reference proteome</keyword>